<dbReference type="AlphaFoldDB" id="A0A1H7SSE3"/>
<dbReference type="Proteomes" id="UP000198984">
    <property type="component" value="Unassembled WGS sequence"/>
</dbReference>
<name>A0A1H7SSE3_9BACT</name>
<dbReference type="EMBL" id="FOBB01000002">
    <property type="protein sequence ID" value="SEL75532.1"/>
    <property type="molecule type" value="Genomic_DNA"/>
</dbReference>
<evidence type="ECO:0000259" key="7">
    <source>
        <dbReference type="Pfam" id="PF21365"/>
    </source>
</evidence>
<reference evidence="8 9" key="1">
    <citation type="submission" date="2016-10" db="EMBL/GenBank/DDBJ databases">
        <authorList>
            <person name="de Groot N.N."/>
        </authorList>
    </citation>
    <scope>NUCLEOTIDE SEQUENCE [LARGE SCALE GENOMIC DNA]</scope>
    <source>
        <strain evidence="8 9">DSM 21039</strain>
    </source>
</reference>
<dbReference type="InterPro" id="IPR033403">
    <property type="entry name" value="DUF5110"/>
</dbReference>
<dbReference type="GO" id="GO:0005975">
    <property type="term" value="P:carbohydrate metabolic process"/>
    <property type="evidence" value="ECO:0007669"/>
    <property type="project" value="InterPro"/>
</dbReference>
<evidence type="ECO:0000256" key="3">
    <source>
        <dbReference type="SAM" id="MobiDB-lite"/>
    </source>
</evidence>
<dbReference type="InterPro" id="IPR000322">
    <property type="entry name" value="Glyco_hydro_31_TIM"/>
</dbReference>
<evidence type="ECO:0000259" key="6">
    <source>
        <dbReference type="Pfam" id="PF17137"/>
    </source>
</evidence>
<dbReference type="InterPro" id="IPR048395">
    <property type="entry name" value="Glyco_hydro_31_C"/>
</dbReference>
<dbReference type="SUPFAM" id="SSF51011">
    <property type="entry name" value="Glycosyl hydrolase domain"/>
    <property type="match status" value="1"/>
</dbReference>
<keyword evidence="9" id="KW-1185">Reference proteome</keyword>
<dbReference type="InterPro" id="IPR051816">
    <property type="entry name" value="Glycosyl_Hydrolase_31"/>
</dbReference>
<evidence type="ECO:0000313" key="8">
    <source>
        <dbReference type="EMBL" id="SEL75532.1"/>
    </source>
</evidence>
<dbReference type="STRING" id="573321.SAMN04488505_1021027"/>
<feature type="signal peptide" evidence="4">
    <location>
        <begin position="1"/>
        <end position="18"/>
    </location>
</feature>
<dbReference type="GO" id="GO:0004553">
    <property type="term" value="F:hydrolase activity, hydrolyzing O-glycosyl compounds"/>
    <property type="evidence" value="ECO:0007669"/>
    <property type="project" value="InterPro"/>
</dbReference>
<feature type="domain" description="DUF5110" evidence="6">
    <location>
        <begin position="679"/>
        <end position="744"/>
    </location>
</feature>
<protein>
    <submittedName>
        <fullName evidence="8">Alpha-glucosidase</fullName>
    </submittedName>
</protein>
<dbReference type="SUPFAM" id="SSF51445">
    <property type="entry name" value="(Trans)glycosidases"/>
    <property type="match status" value="1"/>
</dbReference>
<dbReference type="Gene3D" id="3.20.20.80">
    <property type="entry name" value="Glycosidases"/>
    <property type="match status" value="1"/>
</dbReference>
<dbReference type="Pfam" id="PF01055">
    <property type="entry name" value="Glyco_hydro_31_2nd"/>
    <property type="match status" value="1"/>
</dbReference>
<feature type="domain" description="Glycoside hydrolase family 31 TIM barrel" evidence="5">
    <location>
        <begin position="264"/>
        <end position="569"/>
    </location>
</feature>
<dbReference type="PANTHER" id="PTHR43863:SF2">
    <property type="entry name" value="MALTASE-GLUCOAMYLASE"/>
    <property type="match status" value="1"/>
</dbReference>
<evidence type="ECO:0000256" key="4">
    <source>
        <dbReference type="SAM" id="SignalP"/>
    </source>
</evidence>
<evidence type="ECO:0000256" key="2">
    <source>
        <dbReference type="RuleBase" id="RU361185"/>
    </source>
</evidence>
<evidence type="ECO:0000259" key="5">
    <source>
        <dbReference type="Pfam" id="PF01055"/>
    </source>
</evidence>
<dbReference type="InterPro" id="IPR013780">
    <property type="entry name" value="Glyco_hydro_b"/>
</dbReference>
<keyword evidence="4" id="KW-0732">Signal</keyword>
<evidence type="ECO:0000313" key="9">
    <source>
        <dbReference type="Proteomes" id="UP000198984"/>
    </source>
</evidence>
<dbReference type="InterPro" id="IPR017853">
    <property type="entry name" value="GH"/>
</dbReference>
<feature type="domain" description="Glycosyl hydrolase family 31 C-terminal" evidence="7">
    <location>
        <begin position="577"/>
        <end position="663"/>
    </location>
</feature>
<feature type="region of interest" description="Disordered" evidence="3">
    <location>
        <begin position="206"/>
        <end position="225"/>
    </location>
</feature>
<dbReference type="PANTHER" id="PTHR43863">
    <property type="entry name" value="HYDROLASE, PUTATIVE (AFU_ORTHOLOGUE AFUA_1G03140)-RELATED"/>
    <property type="match status" value="1"/>
</dbReference>
<accession>A0A1H7SSE3</accession>
<feature type="chain" id="PRO_5011737625" evidence="4">
    <location>
        <begin position="19"/>
        <end position="764"/>
    </location>
</feature>
<sequence length="764" mass="85502">MKFHLPLALLLLTGSIHAQTITTSGQPAQLNIRSAGAHSIRITLKPISYKDAAPYTPALAIRKEAAPEISIKELHGPLKKRVGNMLVSIRPKPLTVTVTNNKGEKVQELSFQENGNITFPIDDHPILGMGEGGPKPAAGTNWRQLPVEFDRRGRLHQMLPRWQGDAYGSRNPVPLLVGTGGWALFVASPWVQVDLQNKAQGSFIPTPPAGQGGPQTQTNQHLNQGKGLPPASSFVPGLLDVFVFDAHDPLQFMQDVSILTGPAAMPPKWALGYMQSHRTLEDDAQMTGIVDTFRAKQIPLDAVIYLGTGFAPRGWNTPQPSFDFNPEVFKRTPAAVINDLHNNHVKVVVHIVPWDRDKLPSLHGSIPLLSYENPDAGHINTYWQQHLGLMNAGIDAFWPDEGDWFNLFERIKRHQLYYQGPLSTRPNVRPWSLHRNGFLGIAQWGGWVWSGDTESSWKTLETQIAVGINYSLSLSPFWGSDIGGFYPNEELTGELYARWFQFGAFCASFRSHGKTWWTRLPWGWGLHEMGPIEAKNNPLPSELNNPAIEPVVKKYDELRYQLLSYNYTLAWQARTTGLPLMRALWLHYPQDEQATALGNQYLWGRDLLVAPVFQKGATTREVYLPAGTWYDWWTNTPATGHQTITRKVDLSIMPIYVRAGAIIPLDPVRQYTGQPTDTPLTIRIYRGANGDYTLYEDDGISQAYLKGAATLTHFSWNNEAKKLSINTLRSSTNQPAKRMFNIVLLPEGDSLQVKYTGVPVSFTF</sequence>
<dbReference type="Gene3D" id="2.60.40.1760">
    <property type="entry name" value="glycosyl hydrolase (family 31)"/>
    <property type="match status" value="1"/>
</dbReference>
<organism evidence="8 9">
    <name type="scientific">Chitinophaga rupis</name>
    <dbReference type="NCBI Taxonomy" id="573321"/>
    <lineage>
        <taxon>Bacteria</taxon>
        <taxon>Pseudomonadati</taxon>
        <taxon>Bacteroidota</taxon>
        <taxon>Chitinophagia</taxon>
        <taxon>Chitinophagales</taxon>
        <taxon>Chitinophagaceae</taxon>
        <taxon>Chitinophaga</taxon>
    </lineage>
</organism>
<gene>
    <name evidence="8" type="ORF">SAMN04488505_1021027</name>
</gene>
<comment type="similarity">
    <text evidence="1 2">Belongs to the glycosyl hydrolase 31 family.</text>
</comment>
<proteinExistence type="inferred from homology"/>
<dbReference type="Pfam" id="PF17137">
    <property type="entry name" value="DUF5110"/>
    <property type="match status" value="1"/>
</dbReference>
<dbReference type="Gene3D" id="2.60.40.1180">
    <property type="entry name" value="Golgi alpha-mannosidase II"/>
    <property type="match status" value="2"/>
</dbReference>
<dbReference type="OrthoDB" id="176168at2"/>
<dbReference type="Pfam" id="PF21365">
    <property type="entry name" value="Glyco_hydro_31_3rd"/>
    <property type="match status" value="1"/>
</dbReference>
<keyword evidence="2" id="KW-0378">Hydrolase</keyword>
<evidence type="ECO:0000256" key="1">
    <source>
        <dbReference type="ARBA" id="ARBA00007806"/>
    </source>
</evidence>
<dbReference type="RefSeq" id="WP_089911326.1">
    <property type="nucleotide sequence ID" value="NZ_FOBB01000002.1"/>
</dbReference>
<keyword evidence="2" id="KW-0326">Glycosidase</keyword>